<dbReference type="InterPro" id="IPR052516">
    <property type="entry name" value="N-heterocyclic_Hydroxylase"/>
</dbReference>
<dbReference type="InterPro" id="IPR012368">
    <property type="entry name" value="OxRdtase_Mopterin-bd_su_IorB"/>
</dbReference>
<dbReference type="InterPro" id="IPR000674">
    <property type="entry name" value="Ald_Oxase/Xan_DH_a/b"/>
</dbReference>
<proteinExistence type="predicted"/>
<evidence type="ECO:0000313" key="3">
    <source>
        <dbReference type="Proteomes" id="UP000443353"/>
    </source>
</evidence>
<evidence type="ECO:0000259" key="1">
    <source>
        <dbReference type="SMART" id="SM01008"/>
    </source>
</evidence>
<dbReference type="SUPFAM" id="SSF56003">
    <property type="entry name" value="Molybdenum cofactor-binding domain"/>
    <property type="match status" value="2"/>
</dbReference>
<accession>A0A7X3K6M6</accession>
<dbReference type="InterPro" id="IPR008274">
    <property type="entry name" value="AldOxase/xan_DH_MoCoBD1"/>
</dbReference>
<dbReference type="AlphaFoldDB" id="A0A7X3K6M6"/>
<dbReference type="InterPro" id="IPR006311">
    <property type="entry name" value="TAT_signal"/>
</dbReference>
<dbReference type="InterPro" id="IPR037165">
    <property type="entry name" value="AldOxase/xan_DH_Mopterin-bd_sf"/>
</dbReference>
<dbReference type="Gene3D" id="3.90.1170.50">
    <property type="entry name" value="Aldehyde oxidase/xanthine dehydrogenase, a/b hammerhead"/>
    <property type="match status" value="1"/>
</dbReference>
<protein>
    <submittedName>
        <fullName evidence="2">Molybdopterin-dependent oxidoreductase</fullName>
    </submittedName>
</protein>
<dbReference type="Gene3D" id="3.30.365.10">
    <property type="entry name" value="Aldehyde oxidase/xanthine dehydrogenase, molybdopterin binding domain"/>
    <property type="match status" value="4"/>
</dbReference>
<dbReference type="PANTHER" id="PTHR47495:SF2">
    <property type="entry name" value="ALDEHYDE DEHYDROGENASE"/>
    <property type="match status" value="1"/>
</dbReference>
<reference evidence="2 3" key="1">
    <citation type="submission" date="2019-12" db="EMBL/GenBank/DDBJ databases">
        <authorList>
            <person name="Li C."/>
            <person name="Zhao J."/>
        </authorList>
    </citation>
    <scope>NUCLEOTIDE SEQUENCE [LARGE SCALE GENOMIC DNA]</scope>
    <source>
        <strain evidence="2 3">NEAU-DD11</strain>
    </source>
</reference>
<sequence length="749" mass="80475">MSGHRNDVAAGRRAFLKAGGLAVAFSWLGPARSAMALVDPHRQAGDARAAADDGDSVFAPNAFVRIDADGAIRLVMPMVEMGQSIYTGSCMLLAEELDVGLDQIRVEHAPPSDALYGMKILKAQITGGSTSTRSTFTELRQAGAVARTLLVAAAAARWKVPSDSCTVERGVIHHRASGRRLRYAQVAVAAGKLPDPGDVKLKDASAFRLIGKPMARLDAHDKVRGATRFGIDVGVPGMRVATVKACPTFGGRLTHVDERAARAVPGVIDILHIDNAVAVVAVHFWAAKRGLDALDIEWDHGVNAALTTQDLRGALAASQAKGRAIVGRDTGSRPGGDRVEATYRLPMLAHATMEPLNATVHVTSSGCEIWAGTQVPTRVVANAAKITGLPIERITLHAQYLGGGFGRRLETDYVDQAVAFARLVAYPLKIVWTREEDIRHDIVRPMYHDVVSAVVDKQGYPVWFGDRICSATVLGRWRPGGMRKNGLDGDAIECAADLPYAIPHMKVEWVRHDMPVGLLVGWWRGVGALHNLFVVESFFDELAYRAKADPVAWRRAMLHDNPRTLAVLERAAAKMGWGGPLPAHVGRGVAVGEPFGSKVCAMVEVEVDVQGDVRLRRAVIAVDCGIAVNPGSIEAQLQGGLLFGLSAALFNEITIEQGAIQQGNFNDYRMMRMNETPQVDVVIVDSAEAPGGIGEVGTAIAAPALCNAIHAATGVRLRELPIRRETLALNRRPFANEHRTGDNLREHTA</sequence>
<evidence type="ECO:0000313" key="2">
    <source>
        <dbReference type="EMBL" id="MVW59026.1"/>
    </source>
</evidence>
<dbReference type="PROSITE" id="PS51318">
    <property type="entry name" value="TAT"/>
    <property type="match status" value="1"/>
</dbReference>
<dbReference type="Pfam" id="PF02738">
    <property type="entry name" value="MoCoBD_1"/>
    <property type="match status" value="1"/>
</dbReference>
<keyword evidence="3" id="KW-1185">Reference proteome</keyword>
<dbReference type="EMBL" id="WSES01000001">
    <property type="protein sequence ID" value="MVW59026.1"/>
    <property type="molecule type" value="Genomic_DNA"/>
</dbReference>
<gene>
    <name evidence="2" type="ORF">GPY61_03695</name>
</gene>
<dbReference type="Pfam" id="PF20256">
    <property type="entry name" value="MoCoBD_2"/>
    <property type="match status" value="2"/>
</dbReference>
<dbReference type="SMART" id="SM01008">
    <property type="entry name" value="Ald_Xan_dh_C"/>
    <property type="match status" value="1"/>
</dbReference>
<dbReference type="PANTHER" id="PTHR47495">
    <property type="entry name" value="ALDEHYDE DEHYDROGENASE"/>
    <property type="match status" value="1"/>
</dbReference>
<dbReference type="InterPro" id="IPR046867">
    <property type="entry name" value="AldOxase/xan_DH_MoCoBD2"/>
</dbReference>
<dbReference type="RefSeq" id="WP_056133750.1">
    <property type="nucleotide sequence ID" value="NZ_WSES01000001.1"/>
</dbReference>
<dbReference type="Proteomes" id="UP000443353">
    <property type="component" value="Unassembled WGS sequence"/>
</dbReference>
<name>A0A7X3K6M6_9BURK</name>
<dbReference type="GO" id="GO:0016491">
    <property type="term" value="F:oxidoreductase activity"/>
    <property type="evidence" value="ECO:0007669"/>
    <property type="project" value="InterPro"/>
</dbReference>
<comment type="caution">
    <text evidence="2">The sequence shown here is derived from an EMBL/GenBank/DDBJ whole genome shotgun (WGS) entry which is preliminary data.</text>
</comment>
<feature type="domain" description="Aldehyde oxidase/xanthine dehydrogenase a/b hammerhead" evidence="1">
    <location>
        <begin position="224"/>
        <end position="302"/>
    </location>
</feature>
<organism evidence="2 3">
    <name type="scientific">Massilia cellulosiltytica</name>
    <dbReference type="NCBI Taxonomy" id="2683234"/>
    <lineage>
        <taxon>Bacteria</taxon>
        <taxon>Pseudomonadati</taxon>
        <taxon>Pseudomonadota</taxon>
        <taxon>Betaproteobacteria</taxon>
        <taxon>Burkholderiales</taxon>
        <taxon>Oxalobacteraceae</taxon>
        <taxon>Telluria group</taxon>
        <taxon>Massilia</taxon>
    </lineage>
</organism>
<dbReference type="PIRSF" id="PIRSF036389">
    <property type="entry name" value="IOR_B"/>
    <property type="match status" value="1"/>
</dbReference>